<dbReference type="OrthoDB" id="9764808at2"/>
<dbReference type="RefSeq" id="WP_025259999.1">
    <property type="nucleotide sequence ID" value="NZ_BLWA01000001.1"/>
</dbReference>
<keyword evidence="3" id="KW-0378">Hydrolase</keyword>
<proteinExistence type="predicted"/>
<dbReference type="Gene3D" id="1.10.3210.10">
    <property type="entry name" value="Hypothetical protein af1432"/>
    <property type="match status" value="1"/>
</dbReference>
<dbReference type="CDD" id="cd00077">
    <property type="entry name" value="HDc"/>
    <property type="match status" value="1"/>
</dbReference>
<accession>A0A3M4W3U6</accession>
<dbReference type="Pfam" id="PF11871">
    <property type="entry name" value="DUF3391"/>
    <property type="match status" value="1"/>
</dbReference>
<dbReference type="InterPro" id="IPR003607">
    <property type="entry name" value="HD/PDEase_dom"/>
</dbReference>
<feature type="domain" description="HD-GYP" evidence="1">
    <location>
        <begin position="129"/>
        <end position="323"/>
    </location>
</feature>
<dbReference type="SUPFAM" id="SSF109604">
    <property type="entry name" value="HD-domain/PDEase-like"/>
    <property type="match status" value="1"/>
</dbReference>
<dbReference type="AlphaFoldDB" id="A0A3M4W3U6"/>
<protein>
    <submittedName>
        <fullName evidence="2">Cyclic di-GMP phosphodiesterase</fullName>
    </submittedName>
    <submittedName>
        <fullName evidence="3">Metal dependent phosphohydrolase</fullName>
    </submittedName>
</protein>
<evidence type="ECO:0000259" key="1">
    <source>
        <dbReference type="PROSITE" id="PS51832"/>
    </source>
</evidence>
<dbReference type="InterPro" id="IPR037522">
    <property type="entry name" value="HD_GYP_dom"/>
</dbReference>
<dbReference type="PROSITE" id="PS51832">
    <property type="entry name" value="HD_GYP"/>
    <property type="match status" value="1"/>
</dbReference>
<gene>
    <name evidence="3" type="ORF">ALP84_01216</name>
    <name evidence="2" type="ORF">PSCICP_01520</name>
</gene>
<dbReference type="PANTHER" id="PTHR43155:SF2">
    <property type="entry name" value="CYCLIC DI-GMP PHOSPHODIESTERASE PA4108"/>
    <property type="match status" value="1"/>
</dbReference>
<dbReference type="InterPro" id="IPR021812">
    <property type="entry name" value="DUF3391"/>
</dbReference>
<evidence type="ECO:0000313" key="2">
    <source>
        <dbReference type="EMBL" id="GFM90180.1"/>
    </source>
</evidence>
<dbReference type="Proteomes" id="UP000278332">
    <property type="component" value="Unassembled WGS sequence"/>
</dbReference>
<dbReference type="PANTHER" id="PTHR43155">
    <property type="entry name" value="CYCLIC DI-GMP PHOSPHODIESTERASE PA4108-RELATED"/>
    <property type="match status" value="1"/>
</dbReference>
<dbReference type="EMBL" id="BLWA01000001">
    <property type="protein sequence ID" value="GFM90180.1"/>
    <property type="molecule type" value="Genomic_DNA"/>
</dbReference>
<evidence type="ECO:0000313" key="5">
    <source>
        <dbReference type="Proteomes" id="UP000614982"/>
    </source>
</evidence>
<dbReference type="Pfam" id="PF13487">
    <property type="entry name" value="HD_5"/>
    <property type="match status" value="1"/>
</dbReference>
<evidence type="ECO:0000313" key="3">
    <source>
        <dbReference type="EMBL" id="RMR58725.1"/>
    </source>
</evidence>
<keyword evidence="5" id="KW-1185">Reference proteome</keyword>
<comment type="caution">
    <text evidence="3">The sequence shown here is derived from an EMBL/GenBank/DDBJ whole genome shotgun (WGS) entry which is preliminary data.</text>
</comment>
<dbReference type="SMART" id="SM00471">
    <property type="entry name" value="HDc"/>
    <property type="match status" value="1"/>
</dbReference>
<evidence type="ECO:0000313" key="4">
    <source>
        <dbReference type="Proteomes" id="UP000278332"/>
    </source>
</evidence>
<name>A0A3M4W3U6_PSECI</name>
<dbReference type="Proteomes" id="UP000614982">
    <property type="component" value="Unassembled WGS sequence"/>
</dbReference>
<dbReference type="GO" id="GO:0008081">
    <property type="term" value="F:phosphoric diester hydrolase activity"/>
    <property type="evidence" value="ECO:0007669"/>
    <property type="project" value="UniProtKB-ARBA"/>
</dbReference>
<dbReference type="NCBIfam" id="TIGR00277">
    <property type="entry name" value="HDIG"/>
    <property type="match status" value="1"/>
</dbReference>
<dbReference type="EMBL" id="RBRY01000065">
    <property type="protein sequence ID" value="RMR58725.1"/>
    <property type="molecule type" value="Genomic_DNA"/>
</dbReference>
<sequence length="398" mass="43972">MLKHIPVTELRLGMYVHELCGLRADHSFWTSSFLLKHESDLQRIRNSSITQLWIDGSRGLDIQPVSLSEAPSLTDGQDQTCALEEEIGYARELCARSKAAVVRIFSDVRMGRIAELEDMGDLIDDISDSLARHPDALLSLARLKTADEYTYMHSVAVGGLMIALARQLALPESLVKEAGMAGLLHDVGKLAIPAAILGKPGKLSDEEFAIVRKHPEIGHQLLGESKHFSPRVLDVCLHHHERFDGSGYPDRLAGSQISLFARMGAICDVYDAITSDRPYKTCWSPAESISRMAEWTGHFDEKIFQAFVKCVGIYPVGSLVRLESGNLGIVMEQNKASLLTPKVKVFYSALCKMPIAHTLIDLSIQAGEDRIVSRECAKSWGFKNLDHLWAGSPESVAH</sequence>
<reference evidence="3 4" key="1">
    <citation type="submission" date="2018-08" db="EMBL/GenBank/DDBJ databases">
        <title>Recombination of ecologically and evolutionarily significant loci maintains genetic cohesion in the Pseudomonas syringae species complex.</title>
        <authorList>
            <person name="Dillon M."/>
            <person name="Thakur S."/>
            <person name="Almeida R.N.D."/>
            <person name="Weir B.S."/>
            <person name="Guttman D.S."/>
        </authorList>
    </citation>
    <scope>NUCLEOTIDE SEQUENCE [LARGE SCALE GENOMIC DNA]</scope>
    <source>
        <strain evidence="3 4">ICMP 6917</strain>
    </source>
</reference>
<dbReference type="GeneID" id="93659086"/>
<reference evidence="2 5" key="2">
    <citation type="submission" date="2020-05" db="EMBL/GenBank/DDBJ databases">
        <title>Genetic diversity of Pseudomonas cichorii.</title>
        <authorList>
            <person name="Tani S."/>
            <person name="Yagi H."/>
            <person name="Hashimoto S."/>
            <person name="Iiyama K."/>
            <person name="Furuya N."/>
        </authorList>
    </citation>
    <scope>NUCLEOTIDE SEQUENCE [LARGE SCALE GENOMIC DNA]</scope>
    <source>
        <strain evidence="2 5">LMG 2162</strain>
    </source>
</reference>
<dbReference type="InterPro" id="IPR006675">
    <property type="entry name" value="HDIG_dom"/>
</dbReference>
<organism evidence="3 4">
    <name type="scientific">Pseudomonas cichorii</name>
    <dbReference type="NCBI Taxonomy" id="36746"/>
    <lineage>
        <taxon>Bacteria</taxon>
        <taxon>Pseudomonadati</taxon>
        <taxon>Pseudomonadota</taxon>
        <taxon>Gammaproteobacteria</taxon>
        <taxon>Pseudomonadales</taxon>
        <taxon>Pseudomonadaceae</taxon>
        <taxon>Pseudomonas</taxon>
    </lineage>
</organism>